<evidence type="ECO:0000313" key="5">
    <source>
        <dbReference type="EMBL" id="TXC81407.1"/>
    </source>
</evidence>
<dbReference type="AlphaFoldDB" id="A0A5C6V8P5"/>
<dbReference type="PANTHER" id="PTHR30244:SF34">
    <property type="entry name" value="DTDP-4-AMINO-4,6-DIDEOXYGALACTOSE TRANSAMINASE"/>
    <property type="match status" value="1"/>
</dbReference>
<comment type="similarity">
    <text evidence="1 4">Belongs to the DegT/DnrJ/EryC1 family.</text>
</comment>
<dbReference type="PIRSF" id="PIRSF000390">
    <property type="entry name" value="PLP_StrS"/>
    <property type="match status" value="1"/>
</dbReference>
<comment type="caution">
    <text evidence="5">The sequence shown here is derived from an EMBL/GenBank/DDBJ whole genome shotgun (WGS) entry which is preliminary data.</text>
</comment>
<dbReference type="RefSeq" id="WP_147014132.1">
    <property type="nucleotide sequence ID" value="NZ_VORB01000004.1"/>
</dbReference>
<feature type="modified residue" description="N6-(pyridoxal phosphate)lysine" evidence="3">
    <location>
        <position position="181"/>
    </location>
</feature>
<dbReference type="CDD" id="cd00616">
    <property type="entry name" value="AHBA_syn"/>
    <property type="match status" value="1"/>
</dbReference>
<name>A0A5C6V8P5_9FLAO</name>
<dbReference type="OrthoDB" id="9804264at2"/>
<feature type="active site" description="Proton acceptor" evidence="2">
    <location>
        <position position="181"/>
    </location>
</feature>
<protein>
    <submittedName>
        <fullName evidence="5">DegT/DnrJ/EryC1/StrS family aminotransferase</fullName>
    </submittedName>
</protein>
<dbReference type="SUPFAM" id="SSF53383">
    <property type="entry name" value="PLP-dependent transferases"/>
    <property type="match status" value="1"/>
</dbReference>
<keyword evidence="5" id="KW-0032">Aminotransferase</keyword>
<dbReference type="Gene3D" id="3.90.1150.10">
    <property type="entry name" value="Aspartate Aminotransferase, domain 1"/>
    <property type="match status" value="1"/>
</dbReference>
<dbReference type="PANTHER" id="PTHR30244">
    <property type="entry name" value="TRANSAMINASE"/>
    <property type="match status" value="1"/>
</dbReference>
<evidence type="ECO:0000256" key="1">
    <source>
        <dbReference type="ARBA" id="ARBA00037999"/>
    </source>
</evidence>
<dbReference type="Gene3D" id="3.40.640.10">
    <property type="entry name" value="Type I PLP-dependent aspartate aminotransferase-like (Major domain)"/>
    <property type="match status" value="1"/>
</dbReference>
<accession>A0A5C6V8P5</accession>
<dbReference type="EMBL" id="VORB01000004">
    <property type="protein sequence ID" value="TXC81407.1"/>
    <property type="molecule type" value="Genomic_DNA"/>
</dbReference>
<organism evidence="5 6">
    <name type="scientific">Luteibaculum oceani</name>
    <dbReference type="NCBI Taxonomy" id="1294296"/>
    <lineage>
        <taxon>Bacteria</taxon>
        <taxon>Pseudomonadati</taxon>
        <taxon>Bacteroidota</taxon>
        <taxon>Flavobacteriia</taxon>
        <taxon>Flavobacteriales</taxon>
        <taxon>Luteibaculaceae</taxon>
        <taxon>Luteibaculum</taxon>
    </lineage>
</organism>
<keyword evidence="6" id="KW-1185">Reference proteome</keyword>
<dbReference type="GO" id="GO:0000271">
    <property type="term" value="P:polysaccharide biosynthetic process"/>
    <property type="evidence" value="ECO:0007669"/>
    <property type="project" value="TreeGrafter"/>
</dbReference>
<keyword evidence="5" id="KW-0808">Transferase</keyword>
<proteinExistence type="inferred from homology"/>
<dbReference type="GO" id="GO:0008483">
    <property type="term" value="F:transaminase activity"/>
    <property type="evidence" value="ECO:0007669"/>
    <property type="project" value="UniProtKB-KW"/>
</dbReference>
<keyword evidence="3 4" id="KW-0663">Pyridoxal phosphate</keyword>
<dbReference type="InterPro" id="IPR015422">
    <property type="entry name" value="PyrdxlP-dep_Trfase_small"/>
</dbReference>
<dbReference type="InterPro" id="IPR000653">
    <property type="entry name" value="DegT/StrS_aminotransferase"/>
</dbReference>
<evidence type="ECO:0000256" key="3">
    <source>
        <dbReference type="PIRSR" id="PIRSR000390-2"/>
    </source>
</evidence>
<dbReference type="InterPro" id="IPR015421">
    <property type="entry name" value="PyrdxlP-dep_Trfase_major"/>
</dbReference>
<dbReference type="Pfam" id="PF01041">
    <property type="entry name" value="DegT_DnrJ_EryC1"/>
    <property type="match status" value="1"/>
</dbReference>
<evidence type="ECO:0000256" key="2">
    <source>
        <dbReference type="PIRSR" id="PIRSR000390-1"/>
    </source>
</evidence>
<dbReference type="Proteomes" id="UP000321168">
    <property type="component" value="Unassembled WGS sequence"/>
</dbReference>
<evidence type="ECO:0000256" key="4">
    <source>
        <dbReference type="RuleBase" id="RU004508"/>
    </source>
</evidence>
<dbReference type="GO" id="GO:0030170">
    <property type="term" value="F:pyridoxal phosphate binding"/>
    <property type="evidence" value="ECO:0007669"/>
    <property type="project" value="TreeGrafter"/>
</dbReference>
<sequence length="369" mass="41417">MIPVNTPVFNGNEEKYLVDCIRSGWISSEGSYVTRFEREFASYIGMDHGVAVSNGSAALDIALEAIGLNEGDEVIMPTFTIISPAFSVLRTGAKIVLVDMDNDTWNMALDEVESKITPKTKAIIAVHIYGLTSNLKRLREICDKKGIILIEDAAEAHGQEVFGKKVGSYGDISTFSFYPNKTITTGEGGIVLTRDVKLAEKARELRNLSFKPSKRRFVHYSFGWNYRMTNLQAAIGCAQLENIEEHIRKKKLIGKLYTEQLKGIPGVQLPLEKTNFSVNNYWVFGIVLDDEEKAIYVQEELGKHGIGTRPFFWSMHEQPVFNELGLFLGEHYPIAERLSRCGFYLPSGLGLNETEIQSVCQAFRNLINQ</sequence>
<evidence type="ECO:0000313" key="6">
    <source>
        <dbReference type="Proteomes" id="UP000321168"/>
    </source>
</evidence>
<dbReference type="InterPro" id="IPR015424">
    <property type="entry name" value="PyrdxlP-dep_Trfase"/>
</dbReference>
<reference evidence="5 6" key="1">
    <citation type="submission" date="2019-08" db="EMBL/GenBank/DDBJ databases">
        <title>Genome of Luteibaculum oceani JCM 18817.</title>
        <authorList>
            <person name="Bowman J.P."/>
        </authorList>
    </citation>
    <scope>NUCLEOTIDE SEQUENCE [LARGE SCALE GENOMIC DNA]</scope>
    <source>
        <strain evidence="5 6">JCM 18817</strain>
    </source>
</reference>
<gene>
    <name evidence="5" type="ORF">FRX97_05215</name>
</gene>